<sequence>MAPLDTHGKQGDLKVVHDRDAGNSFEHVPVHAYHRLSVHVTWPGAASIKVRRHHLGIGCVRQQVEPEDAADLDQVDVRAVGVVGAVVLDVLELQLDQRLVAVAHQMPHDFARRNAPLEQRIAPADAAALAAGLGCRCCCCCCCCCCLVRFVARLRPRDRLHDEEQLVLARGQVAFQQQPFLPAASVQVFGVDLEVRLDVLELPHPLLQPDHHLGCATQVAEV</sequence>
<dbReference type="GeneID" id="25975082"/>
<evidence type="ECO:0000313" key="2">
    <source>
        <dbReference type="Proteomes" id="UP000007796"/>
    </source>
</evidence>
<dbReference type="HOGENOM" id="CLU_1245497_0_0_1"/>
<organism evidence="2">
    <name type="scientific">Grosmannia clavigera (strain kw1407 / UAMH 11150)</name>
    <name type="common">Blue stain fungus</name>
    <name type="synonym">Graphiocladiella clavigera</name>
    <dbReference type="NCBI Taxonomy" id="655863"/>
    <lineage>
        <taxon>Eukaryota</taxon>
        <taxon>Fungi</taxon>
        <taxon>Dikarya</taxon>
        <taxon>Ascomycota</taxon>
        <taxon>Pezizomycotina</taxon>
        <taxon>Sordariomycetes</taxon>
        <taxon>Sordariomycetidae</taxon>
        <taxon>Ophiostomatales</taxon>
        <taxon>Ophiostomataceae</taxon>
        <taxon>Leptographium</taxon>
    </lineage>
</organism>
<dbReference type="EMBL" id="GL629782">
    <property type="protein sequence ID" value="EFX02078.1"/>
    <property type="molecule type" value="Genomic_DNA"/>
</dbReference>
<evidence type="ECO:0000313" key="1">
    <source>
        <dbReference type="EMBL" id="EFX02078.1"/>
    </source>
</evidence>
<accession>F0XIY8</accession>
<gene>
    <name evidence="1" type="ORF">CMQ_2127</name>
</gene>
<dbReference type="RefSeq" id="XP_014171560.1">
    <property type="nucleotide sequence ID" value="XM_014316085.1"/>
</dbReference>
<dbReference type="InParanoid" id="F0XIY8"/>
<proteinExistence type="predicted"/>
<name>F0XIY8_GROCL</name>
<protein>
    <submittedName>
        <fullName evidence="1">Uncharacterized protein</fullName>
    </submittedName>
</protein>
<keyword evidence="2" id="KW-1185">Reference proteome</keyword>
<dbReference type="AlphaFoldDB" id="F0XIY8"/>
<reference evidence="1 2" key="1">
    <citation type="journal article" date="2011" name="Proc. Natl. Acad. Sci. U.S.A.">
        <title>Genome and transcriptome analyses of the mountain pine beetle-fungal symbiont Grosmannia clavigera, a lodgepole pine pathogen.</title>
        <authorList>
            <person name="DiGuistini S."/>
            <person name="Wang Y."/>
            <person name="Liao N.Y."/>
            <person name="Taylor G."/>
            <person name="Tanguay P."/>
            <person name="Feau N."/>
            <person name="Henrissat B."/>
            <person name="Chan S.K."/>
            <person name="Hesse-Orce U."/>
            <person name="Alamouti S.M."/>
            <person name="Tsui C.K.M."/>
            <person name="Docking R.T."/>
            <person name="Levasseur A."/>
            <person name="Haridas S."/>
            <person name="Robertson G."/>
            <person name="Birol I."/>
            <person name="Holt R.A."/>
            <person name="Marra M.A."/>
            <person name="Hamelin R.C."/>
            <person name="Hirst M."/>
            <person name="Jones S.J.M."/>
            <person name="Bohlmann J."/>
            <person name="Breuil C."/>
        </authorList>
    </citation>
    <scope>NUCLEOTIDE SEQUENCE [LARGE SCALE GENOMIC DNA]</scope>
    <source>
        <strain evidence="2">kw1407 / UAMH 11150</strain>
    </source>
</reference>
<dbReference type="Proteomes" id="UP000007796">
    <property type="component" value="Unassembled WGS sequence"/>
</dbReference>